<dbReference type="PANTHER" id="PTHR43762">
    <property type="entry name" value="L-GULONOLACTONE OXIDASE"/>
    <property type="match status" value="1"/>
</dbReference>
<protein>
    <recommendedName>
        <fullName evidence="2">D-arabinono-1,4-lactone oxidase</fullName>
        <ecNumber evidence="2">1.1.3.37</ecNumber>
    </recommendedName>
    <alternativeName>
        <fullName evidence="4">L-galactono-gamma-lactone oxidase</fullName>
    </alternativeName>
</protein>
<name>A0A5C3QCA6_9AGAR</name>
<evidence type="ECO:0000256" key="1">
    <source>
        <dbReference type="ARBA" id="ARBA00005083"/>
    </source>
</evidence>
<dbReference type="InterPro" id="IPR006094">
    <property type="entry name" value="Oxid_FAD_bind_N"/>
</dbReference>
<evidence type="ECO:0000313" key="7">
    <source>
        <dbReference type="Proteomes" id="UP000305067"/>
    </source>
</evidence>
<dbReference type="InterPro" id="IPR016166">
    <property type="entry name" value="FAD-bd_PCMH"/>
</dbReference>
<dbReference type="Pfam" id="PF04030">
    <property type="entry name" value="ALO"/>
    <property type="match status" value="1"/>
</dbReference>
<dbReference type="SUPFAM" id="SSF56176">
    <property type="entry name" value="FAD-binding/transporter-associated domain-like"/>
    <property type="match status" value="1"/>
</dbReference>
<comment type="pathway">
    <text evidence="1">Cofactor biosynthesis; D-erythroascorbate biosynthesis; dehydro-D-arabinono-1,4-lactone from D-arabinose: step 2/2.</text>
</comment>
<dbReference type="Gene3D" id="1.10.45.10">
    <property type="entry name" value="Vanillyl-alcohol Oxidase, Chain A, domain 4"/>
    <property type="match status" value="1"/>
</dbReference>
<dbReference type="OrthoDB" id="610608at2759"/>
<dbReference type="Gene3D" id="3.30.43.10">
    <property type="entry name" value="Uridine Diphospho-n-acetylenolpyruvylglucosamine Reductase, domain 2"/>
    <property type="match status" value="1"/>
</dbReference>
<proteinExistence type="predicted"/>
<dbReference type="PANTHER" id="PTHR43762:SF1">
    <property type="entry name" value="D-ARABINONO-1,4-LACTONE OXIDASE"/>
    <property type="match status" value="1"/>
</dbReference>
<dbReference type="EMBL" id="ML178844">
    <property type="protein sequence ID" value="TFK97808.1"/>
    <property type="molecule type" value="Genomic_DNA"/>
</dbReference>
<dbReference type="InterPro" id="IPR010031">
    <property type="entry name" value="FAD_lactone_oxidase-like"/>
</dbReference>
<feature type="domain" description="FAD-binding PCMH-type" evidence="5">
    <location>
        <begin position="35"/>
        <end position="206"/>
    </location>
</feature>
<evidence type="ECO:0000256" key="2">
    <source>
        <dbReference type="ARBA" id="ARBA00013136"/>
    </source>
</evidence>
<dbReference type="GO" id="GO:0071949">
    <property type="term" value="F:FAD binding"/>
    <property type="evidence" value="ECO:0007669"/>
    <property type="project" value="InterPro"/>
</dbReference>
<keyword evidence="7" id="KW-1185">Reference proteome</keyword>
<reference evidence="6 7" key="1">
    <citation type="journal article" date="2019" name="Nat. Ecol. Evol.">
        <title>Megaphylogeny resolves global patterns of mushroom evolution.</title>
        <authorList>
            <person name="Varga T."/>
            <person name="Krizsan K."/>
            <person name="Foldi C."/>
            <person name="Dima B."/>
            <person name="Sanchez-Garcia M."/>
            <person name="Sanchez-Ramirez S."/>
            <person name="Szollosi G.J."/>
            <person name="Szarkandi J.G."/>
            <person name="Papp V."/>
            <person name="Albert L."/>
            <person name="Andreopoulos W."/>
            <person name="Angelini C."/>
            <person name="Antonin V."/>
            <person name="Barry K.W."/>
            <person name="Bougher N.L."/>
            <person name="Buchanan P."/>
            <person name="Buyck B."/>
            <person name="Bense V."/>
            <person name="Catcheside P."/>
            <person name="Chovatia M."/>
            <person name="Cooper J."/>
            <person name="Damon W."/>
            <person name="Desjardin D."/>
            <person name="Finy P."/>
            <person name="Geml J."/>
            <person name="Haridas S."/>
            <person name="Hughes K."/>
            <person name="Justo A."/>
            <person name="Karasinski D."/>
            <person name="Kautmanova I."/>
            <person name="Kiss B."/>
            <person name="Kocsube S."/>
            <person name="Kotiranta H."/>
            <person name="LaButti K.M."/>
            <person name="Lechner B.E."/>
            <person name="Liimatainen K."/>
            <person name="Lipzen A."/>
            <person name="Lukacs Z."/>
            <person name="Mihaltcheva S."/>
            <person name="Morgado L.N."/>
            <person name="Niskanen T."/>
            <person name="Noordeloos M.E."/>
            <person name="Ohm R.A."/>
            <person name="Ortiz-Santana B."/>
            <person name="Ovrebo C."/>
            <person name="Racz N."/>
            <person name="Riley R."/>
            <person name="Savchenko A."/>
            <person name="Shiryaev A."/>
            <person name="Soop K."/>
            <person name="Spirin V."/>
            <person name="Szebenyi C."/>
            <person name="Tomsovsky M."/>
            <person name="Tulloss R.E."/>
            <person name="Uehling J."/>
            <person name="Grigoriev I.V."/>
            <person name="Vagvolgyi C."/>
            <person name="Papp T."/>
            <person name="Martin F.M."/>
            <person name="Miettinen O."/>
            <person name="Hibbett D.S."/>
            <person name="Nagy L.G."/>
        </authorList>
    </citation>
    <scope>NUCLEOTIDE SEQUENCE [LARGE SCALE GENOMIC DNA]</scope>
    <source>
        <strain evidence="6 7">CBS 309.79</strain>
    </source>
</reference>
<dbReference type="EC" id="1.1.3.37" evidence="2"/>
<dbReference type="UniPathway" id="UPA00771">
    <property type="reaction ID" value="UER00766"/>
</dbReference>
<evidence type="ECO:0000259" key="5">
    <source>
        <dbReference type="PROSITE" id="PS51387"/>
    </source>
</evidence>
<evidence type="ECO:0000313" key="6">
    <source>
        <dbReference type="EMBL" id="TFK97808.1"/>
    </source>
</evidence>
<accession>A0A5C3QCA6</accession>
<dbReference type="Gene3D" id="3.30.70.2520">
    <property type="match status" value="1"/>
</dbReference>
<gene>
    <name evidence="6" type="ORF">BDV98DRAFT_553584</name>
</gene>
<dbReference type="GO" id="GO:0005739">
    <property type="term" value="C:mitochondrion"/>
    <property type="evidence" value="ECO:0007669"/>
    <property type="project" value="TreeGrafter"/>
</dbReference>
<dbReference type="Gene3D" id="3.30.465.10">
    <property type="match status" value="1"/>
</dbReference>
<dbReference type="InterPro" id="IPR007173">
    <property type="entry name" value="ALO_C"/>
</dbReference>
<dbReference type="InterPro" id="IPR016167">
    <property type="entry name" value="FAD-bd_PCMH_sub1"/>
</dbReference>
<dbReference type="InterPro" id="IPR036318">
    <property type="entry name" value="FAD-bd_PCMH-like_sf"/>
</dbReference>
<evidence type="ECO:0000256" key="3">
    <source>
        <dbReference type="ARBA" id="ARBA00023002"/>
    </source>
</evidence>
<dbReference type="GO" id="GO:0016020">
    <property type="term" value="C:membrane"/>
    <property type="evidence" value="ECO:0007669"/>
    <property type="project" value="InterPro"/>
</dbReference>
<dbReference type="InterPro" id="IPR016171">
    <property type="entry name" value="Vanillyl_alc_oxidase_C-sub2"/>
</dbReference>
<keyword evidence="3" id="KW-0560">Oxidoreductase</keyword>
<dbReference type="PIRSF" id="PIRSF000136">
    <property type="entry name" value="LGO_GLO"/>
    <property type="match status" value="1"/>
</dbReference>
<dbReference type="Proteomes" id="UP000305067">
    <property type="component" value="Unassembled WGS sequence"/>
</dbReference>
<sequence length="481" mass="54410">MTFSSSTPTSHLYDLIHPITLPPSESTFTNWGQTFSCTPLKVFKPENEEQCCIILEIARREGRRVRAAGVGHSPSDLACTEEFMVVMTGMRAILEINTEKKFVIAQGGIVLNDLHTSLSAHNLAMSNLGSISDQTLAGVVTTPTHGSGIAYGVIGTHVIAITLLLADGRKVRCSNSGERKELFTATLCGLGSTGLILNIEMEVEERFNLRDAQEMMDFDDVVDNLDAIVRSSQHTRLWWFQPSNKVRVSRLDRTSEPRNPSGSWFWDVLCAYHLIQFLLFIGRFFPRYINPWTSNFAAWLVSKPSVNVDESHRVFNVNCRYPQHTTEWALPYTLAPSCLRALRTFFDEEFAKSDGIRPHFPLEIRFSAPDDIWLSPSEGSSGGGTCWLGIVMYKPYTHSVPYRSLFASFERILSSHSGRPHWAKAHSLTPSDLREKYPRFDEFVAVLEDVDPRGMFRNPYVRRHFFGEEGDRDAFRVSPDN</sequence>
<evidence type="ECO:0000256" key="4">
    <source>
        <dbReference type="ARBA" id="ARBA00033418"/>
    </source>
</evidence>
<organism evidence="6 7">
    <name type="scientific">Pterulicium gracile</name>
    <dbReference type="NCBI Taxonomy" id="1884261"/>
    <lineage>
        <taxon>Eukaryota</taxon>
        <taxon>Fungi</taxon>
        <taxon>Dikarya</taxon>
        <taxon>Basidiomycota</taxon>
        <taxon>Agaricomycotina</taxon>
        <taxon>Agaricomycetes</taxon>
        <taxon>Agaricomycetidae</taxon>
        <taxon>Agaricales</taxon>
        <taxon>Pleurotineae</taxon>
        <taxon>Pterulaceae</taxon>
        <taxon>Pterulicium</taxon>
    </lineage>
</organism>
<dbReference type="Pfam" id="PF01565">
    <property type="entry name" value="FAD_binding_4"/>
    <property type="match status" value="1"/>
</dbReference>
<dbReference type="GO" id="GO:0003885">
    <property type="term" value="F:D-arabinono-1,4-lactone oxidase activity"/>
    <property type="evidence" value="ECO:0007669"/>
    <property type="project" value="UniProtKB-EC"/>
</dbReference>
<dbReference type="STRING" id="1884261.A0A5C3QCA6"/>
<dbReference type="InterPro" id="IPR016169">
    <property type="entry name" value="FAD-bd_PCMH_sub2"/>
</dbReference>
<dbReference type="PROSITE" id="PS51387">
    <property type="entry name" value="FAD_PCMH"/>
    <property type="match status" value="1"/>
</dbReference>
<dbReference type="AlphaFoldDB" id="A0A5C3QCA6"/>